<dbReference type="GO" id="GO:0004674">
    <property type="term" value="F:protein serine/threonine kinase activity"/>
    <property type="evidence" value="ECO:0007669"/>
    <property type="project" value="UniProtKB-KW"/>
</dbReference>
<proteinExistence type="predicted"/>
<dbReference type="AlphaFoldDB" id="A0A7X9XTG1"/>
<dbReference type="CDD" id="cd14014">
    <property type="entry name" value="STKc_PknB_like"/>
    <property type="match status" value="1"/>
</dbReference>
<dbReference type="SMART" id="SM00740">
    <property type="entry name" value="PASTA"/>
    <property type="match status" value="5"/>
</dbReference>
<feature type="domain" description="PASTA" evidence="13">
    <location>
        <begin position="765"/>
        <end position="824"/>
    </location>
</feature>
<dbReference type="SMART" id="SM00220">
    <property type="entry name" value="S_TKc"/>
    <property type="match status" value="1"/>
</dbReference>
<keyword evidence="6" id="KW-0418">Kinase</keyword>
<feature type="compositionally biased region" description="Polar residues" evidence="10">
    <location>
        <begin position="740"/>
        <end position="755"/>
    </location>
</feature>
<dbReference type="InterPro" id="IPR011009">
    <property type="entry name" value="Kinase-like_dom_sf"/>
</dbReference>
<dbReference type="EC" id="2.7.11.1" evidence="1"/>
<dbReference type="GO" id="GO:0005524">
    <property type="term" value="F:ATP binding"/>
    <property type="evidence" value="ECO:0007669"/>
    <property type="project" value="UniProtKB-KW"/>
</dbReference>
<evidence type="ECO:0000256" key="2">
    <source>
        <dbReference type="ARBA" id="ARBA00022527"/>
    </source>
</evidence>
<feature type="compositionally biased region" description="Pro residues" evidence="10">
    <location>
        <begin position="416"/>
        <end position="425"/>
    </location>
</feature>
<evidence type="ECO:0000313" key="14">
    <source>
        <dbReference type="EMBL" id="NMF09290.1"/>
    </source>
</evidence>
<accession>A0A7X9XTG1</accession>
<feature type="domain" description="Protein kinase" evidence="12">
    <location>
        <begin position="14"/>
        <end position="275"/>
    </location>
</feature>
<evidence type="ECO:0000256" key="7">
    <source>
        <dbReference type="ARBA" id="ARBA00022840"/>
    </source>
</evidence>
<dbReference type="Gene3D" id="3.30.200.20">
    <property type="entry name" value="Phosphorylase Kinase, domain 1"/>
    <property type="match status" value="1"/>
</dbReference>
<feature type="region of interest" description="Disordered" evidence="10">
    <location>
        <begin position="796"/>
        <end position="824"/>
    </location>
</feature>
<dbReference type="Pfam" id="PF03793">
    <property type="entry name" value="PASTA"/>
    <property type="match status" value="5"/>
</dbReference>
<dbReference type="Proteomes" id="UP000589552">
    <property type="component" value="Unassembled WGS sequence"/>
</dbReference>
<keyword evidence="11" id="KW-0472">Membrane</keyword>
<dbReference type="PANTHER" id="PTHR43289:SF6">
    <property type="entry name" value="SERINE_THREONINE-PROTEIN KINASE NEKL-3"/>
    <property type="match status" value="1"/>
</dbReference>
<dbReference type="SUPFAM" id="SSF56112">
    <property type="entry name" value="Protein kinase-like (PK-like)"/>
    <property type="match status" value="1"/>
</dbReference>
<dbReference type="CDD" id="cd06577">
    <property type="entry name" value="PASTA_pknB"/>
    <property type="match status" value="5"/>
</dbReference>
<evidence type="ECO:0000256" key="6">
    <source>
        <dbReference type="ARBA" id="ARBA00022777"/>
    </source>
</evidence>
<comment type="catalytic activity">
    <reaction evidence="9">
        <text>L-seryl-[protein] + ATP = O-phospho-L-seryl-[protein] + ADP + H(+)</text>
        <dbReference type="Rhea" id="RHEA:17989"/>
        <dbReference type="Rhea" id="RHEA-COMP:9863"/>
        <dbReference type="Rhea" id="RHEA-COMP:11604"/>
        <dbReference type="ChEBI" id="CHEBI:15378"/>
        <dbReference type="ChEBI" id="CHEBI:29999"/>
        <dbReference type="ChEBI" id="CHEBI:30616"/>
        <dbReference type="ChEBI" id="CHEBI:83421"/>
        <dbReference type="ChEBI" id="CHEBI:456216"/>
        <dbReference type="EC" id="2.7.11.1"/>
    </reaction>
</comment>
<dbReference type="PANTHER" id="PTHR43289">
    <property type="entry name" value="MITOGEN-ACTIVATED PROTEIN KINASE KINASE KINASE 20-RELATED"/>
    <property type="match status" value="1"/>
</dbReference>
<evidence type="ECO:0000256" key="10">
    <source>
        <dbReference type="SAM" id="MobiDB-lite"/>
    </source>
</evidence>
<comment type="catalytic activity">
    <reaction evidence="8">
        <text>L-threonyl-[protein] + ATP = O-phospho-L-threonyl-[protein] + ADP + H(+)</text>
        <dbReference type="Rhea" id="RHEA:46608"/>
        <dbReference type="Rhea" id="RHEA-COMP:11060"/>
        <dbReference type="Rhea" id="RHEA-COMP:11605"/>
        <dbReference type="ChEBI" id="CHEBI:15378"/>
        <dbReference type="ChEBI" id="CHEBI:30013"/>
        <dbReference type="ChEBI" id="CHEBI:30616"/>
        <dbReference type="ChEBI" id="CHEBI:61977"/>
        <dbReference type="ChEBI" id="CHEBI:456216"/>
        <dbReference type="EC" id="2.7.11.1"/>
    </reaction>
</comment>
<sequence length="824" mass="86866">MAEVSEGDVLDGRYRIGPLIARGGMSSVHRATDLRLGRDVAAKVMDPRFVHDESFRVRFEREARAVARMADESLVNVYDQGSDPAGHVFLIMELVDGGTLRELLRERGPMPPHAAAAVLRPVLRALSLAHERSMVHRDIKPENVLISDSGKVKLADFGLVRAAADSKVTSNSVIVGTVGYLSPEQVTGAEVTPASDVYSTGVLLYELLTGTTPFSGDSSLAVALQRLNRDVPPPSEIIDGVPPEFDDLVAHACAREPGDRFASAAEFAAELDDVIDELGLPPFRVPAPVDSAAHRASRTRDDLDAPDPEDVRGTELFDGPPEPGLFGPHAHDGMNETRHDVPAAPLPLPGTFASPDAGDGYGEGFGDDYAEDYGDHADDRHGYDGAYDDRDDFAARPDATSVLPGVVPGAPGAVPGMPPGAPGQPPYRADVPAPRHAAPEHGDGGHDGHGGRGATPARRQAGAREGRQRTRTGCAIWLIIALIATLGMGLGAWWLGSGRYGEVPSISGMTEQQASAAVSDAGFEPVAQQQYHDAVPQAQVIGTEPLAGARAVKGAPVTVLVSLGRPTVPALPGDRSPSRYSTMLKERTLVETTGDPMYSETVPKGSILMIEPAAGQTVATGSTVTVYLSKGQAPVNVPDVVGLDIDDARKVIEDVGLTVADVTEEFSDRYDPDAVISVSPEPGTGLAQGSDITLTVNNGIEVPDVEGLSLDEARKRLTDAGLAVRNVTRSEDSPRRAGQVDSTSPQGGTMVEPSNATVDIVVSDRVEVPNILGSKIGDAREKLEELGLKLKISGDASDDDRIYSQSPRSGSDAKRGDEVTVRGF</sequence>
<evidence type="ECO:0000259" key="12">
    <source>
        <dbReference type="PROSITE" id="PS50011"/>
    </source>
</evidence>
<feature type="compositionally biased region" description="Basic and acidic residues" evidence="10">
    <location>
        <begin position="811"/>
        <end position="824"/>
    </location>
</feature>
<feature type="region of interest" description="Disordered" evidence="10">
    <location>
        <begin position="408"/>
        <end position="467"/>
    </location>
</feature>
<feature type="transmembrane region" description="Helical" evidence="11">
    <location>
        <begin position="474"/>
        <end position="495"/>
    </location>
</feature>
<feature type="domain" description="PASTA" evidence="13">
    <location>
        <begin position="696"/>
        <end position="764"/>
    </location>
</feature>
<keyword evidence="5" id="KW-0547">Nucleotide-binding</keyword>
<dbReference type="SUPFAM" id="SSF54184">
    <property type="entry name" value="Penicillin-binding protein 2x (pbp-2x), c-terminal domain"/>
    <property type="match status" value="1"/>
</dbReference>
<evidence type="ECO:0000256" key="5">
    <source>
        <dbReference type="ARBA" id="ARBA00022741"/>
    </source>
</evidence>
<keyword evidence="4" id="KW-0677">Repeat</keyword>
<feature type="region of interest" description="Disordered" evidence="10">
    <location>
        <begin position="291"/>
        <end position="321"/>
    </location>
</feature>
<dbReference type="InterPro" id="IPR000719">
    <property type="entry name" value="Prot_kinase_dom"/>
</dbReference>
<reference evidence="14 15" key="1">
    <citation type="submission" date="2020-04" db="EMBL/GenBank/DDBJ databases">
        <authorList>
            <person name="Hitch T.C.A."/>
            <person name="Wylensek D."/>
            <person name="Clavel T."/>
        </authorList>
    </citation>
    <scope>NUCLEOTIDE SEQUENCE [LARGE SCALE GENOMIC DNA]</scope>
    <source>
        <strain evidence="14 15">BL-383-APC-2I</strain>
    </source>
</reference>
<dbReference type="InterPro" id="IPR008271">
    <property type="entry name" value="Ser/Thr_kinase_AS"/>
</dbReference>
<dbReference type="Gene3D" id="3.30.10.20">
    <property type="match status" value="5"/>
</dbReference>
<protein>
    <recommendedName>
        <fullName evidence="1">non-specific serine/threonine protein kinase</fullName>
        <ecNumber evidence="1">2.7.11.1</ecNumber>
    </recommendedName>
</protein>
<feature type="domain" description="PASTA" evidence="13">
    <location>
        <begin position="497"/>
        <end position="563"/>
    </location>
</feature>
<evidence type="ECO:0000256" key="11">
    <source>
        <dbReference type="SAM" id="Phobius"/>
    </source>
</evidence>
<evidence type="ECO:0000313" key="15">
    <source>
        <dbReference type="Proteomes" id="UP000589552"/>
    </source>
</evidence>
<dbReference type="FunFam" id="1.10.510.10:FF:000021">
    <property type="entry name" value="Serine/threonine protein kinase"/>
    <property type="match status" value="1"/>
</dbReference>
<evidence type="ECO:0000259" key="13">
    <source>
        <dbReference type="PROSITE" id="PS51178"/>
    </source>
</evidence>
<dbReference type="EMBL" id="JABAGA010000003">
    <property type="protein sequence ID" value="NMF09290.1"/>
    <property type="molecule type" value="Genomic_DNA"/>
</dbReference>
<feature type="region of interest" description="Disordered" evidence="10">
    <location>
        <begin position="727"/>
        <end position="755"/>
    </location>
</feature>
<dbReference type="PROSITE" id="PS50011">
    <property type="entry name" value="PROTEIN_KINASE_DOM"/>
    <property type="match status" value="1"/>
</dbReference>
<evidence type="ECO:0000256" key="1">
    <source>
        <dbReference type="ARBA" id="ARBA00012513"/>
    </source>
</evidence>
<dbReference type="Gene3D" id="1.10.510.10">
    <property type="entry name" value="Transferase(Phosphotransferase) domain 1"/>
    <property type="match status" value="1"/>
</dbReference>
<comment type="caution">
    <text evidence="14">The sequence shown here is derived from an EMBL/GenBank/DDBJ whole genome shotgun (WGS) entry which is preliminary data.</text>
</comment>
<dbReference type="Pfam" id="PF00069">
    <property type="entry name" value="Pkinase"/>
    <property type="match status" value="1"/>
</dbReference>
<feature type="domain" description="PASTA" evidence="13">
    <location>
        <begin position="631"/>
        <end position="695"/>
    </location>
</feature>
<name>A0A7X9XTG1_9CORY</name>
<keyword evidence="3" id="KW-0808">Transferase</keyword>
<evidence type="ECO:0000256" key="8">
    <source>
        <dbReference type="ARBA" id="ARBA00047899"/>
    </source>
</evidence>
<evidence type="ECO:0000256" key="3">
    <source>
        <dbReference type="ARBA" id="ARBA00022679"/>
    </source>
</evidence>
<dbReference type="PROSITE" id="PS51178">
    <property type="entry name" value="PASTA"/>
    <property type="match status" value="4"/>
</dbReference>
<dbReference type="PROSITE" id="PS00108">
    <property type="entry name" value="PROTEIN_KINASE_ST"/>
    <property type="match status" value="1"/>
</dbReference>
<keyword evidence="11" id="KW-0812">Transmembrane</keyword>
<evidence type="ECO:0000256" key="9">
    <source>
        <dbReference type="ARBA" id="ARBA00048679"/>
    </source>
</evidence>
<dbReference type="InterPro" id="IPR005543">
    <property type="entry name" value="PASTA_dom"/>
</dbReference>
<organism evidence="14 15">
    <name type="scientific">Corynebacterium xerosis</name>
    <dbReference type="NCBI Taxonomy" id="1725"/>
    <lineage>
        <taxon>Bacteria</taxon>
        <taxon>Bacillati</taxon>
        <taxon>Actinomycetota</taxon>
        <taxon>Actinomycetes</taxon>
        <taxon>Mycobacteriales</taxon>
        <taxon>Corynebacteriaceae</taxon>
        <taxon>Corynebacterium</taxon>
    </lineage>
</organism>
<keyword evidence="7" id="KW-0067">ATP-binding</keyword>
<keyword evidence="11" id="KW-1133">Transmembrane helix</keyword>
<feature type="compositionally biased region" description="Basic and acidic residues" evidence="10">
    <location>
        <begin position="298"/>
        <end position="315"/>
    </location>
</feature>
<keyword evidence="2" id="KW-0723">Serine/threonine-protein kinase</keyword>
<evidence type="ECO:0000256" key="4">
    <source>
        <dbReference type="ARBA" id="ARBA00022737"/>
    </source>
</evidence>
<gene>
    <name evidence="14" type="ORF">HF852_06705</name>
</gene>
<dbReference type="RefSeq" id="WP_168937749.1">
    <property type="nucleotide sequence ID" value="NZ_JABAGA010000003.1"/>
</dbReference>
<feature type="compositionally biased region" description="Basic and acidic residues" evidence="10">
    <location>
        <begin position="437"/>
        <end position="450"/>
    </location>
</feature>